<keyword evidence="2" id="KW-1185">Reference proteome</keyword>
<reference evidence="1" key="1">
    <citation type="submission" date="2022-01" db="EMBL/GenBank/DDBJ databases">
        <title>Nocardioidaceae gen. sp. A5X3R13.</title>
        <authorList>
            <person name="Lopez Marin M.A."/>
            <person name="Uhlik O."/>
        </authorList>
    </citation>
    <scope>NUCLEOTIDE SEQUENCE</scope>
    <source>
        <strain evidence="1">A5X3R13</strain>
    </source>
</reference>
<accession>A0AA46TK12</accession>
<dbReference type="Proteomes" id="UP001164390">
    <property type="component" value="Chromosome"/>
</dbReference>
<dbReference type="EMBL" id="CP094970">
    <property type="protein sequence ID" value="UYM06287.1"/>
    <property type="molecule type" value="Genomic_DNA"/>
</dbReference>
<sequence>MSADVDMHVSAVDGAGRAVRSLVDDARSVANDFLSTVTKAEDVVGHTGLSAALAHYHSTWSTPTNELAHRIDQLGQNISGAAHDIESSATAAADVARTRAPDAEALVARLNRDHLL</sequence>
<protein>
    <submittedName>
        <fullName evidence="1">Uncharacterized protein</fullName>
    </submittedName>
</protein>
<dbReference type="AlphaFoldDB" id="A0AA46TK12"/>
<gene>
    <name evidence="1" type="ORF">L0C25_04200</name>
</gene>
<organism evidence="1 2">
    <name type="scientific">Solicola gregarius</name>
    <dbReference type="NCBI Taxonomy" id="2908642"/>
    <lineage>
        <taxon>Bacteria</taxon>
        <taxon>Bacillati</taxon>
        <taxon>Actinomycetota</taxon>
        <taxon>Actinomycetes</taxon>
        <taxon>Propionibacteriales</taxon>
        <taxon>Nocardioidaceae</taxon>
        <taxon>Solicola</taxon>
    </lineage>
</organism>
<evidence type="ECO:0000313" key="1">
    <source>
        <dbReference type="EMBL" id="UYM06287.1"/>
    </source>
</evidence>
<dbReference type="KEGG" id="sgrg:L0C25_04200"/>
<proteinExistence type="predicted"/>
<evidence type="ECO:0000313" key="2">
    <source>
        <dbReference type="Proteomes" id="UP001164390"/>
    </source>
</evidence>
<name>A0AA46TK12_9ACTN</name>
<dbReference type="RefSeq" id="WP_271635171.1">
    <property type="nucleotide sequence ID" value="NZ_CP094970.1"/>
</dbReference>